<keyword evidence="2" id="KW-1185">Reference proteome</keyword>
<organism evidence="1 2">
    <name type="scientific">Kitasatospora atroaurantiaca</name>
    <dbReference type="NCBI Taxonomy" id="285545"/>
    <lineage>
        <taxon>Bacteria</taxon>
        <taxon>Bacillati</taxon>
        <taxon>Actinomycetota</taxon>
        <taxon>Actinomycetes</taxon>
        <taxon>Kitasatosporales</taxon>
        <taxon>Streptomycetaceae</taxon>
        <taxon>Kitasatospora</taxon>
    </lineage>
</organism>
<comment type="caution">
    <text evidence="1">The sequence shown here is derived from an EMBL/GenBank/DDBJ whole genome shotgun (WGS) entry which is preliminary data.</text>
</comment>
<dbReference type="EMBL" id="VIVR01000001">
    <property type="protein sequence ID" value="TWE17200.1"/>
    <property type="molecule type" value="Genomic_DNA"/>
</dbReference>
<gene>
    <name evidence="1" type="ORF">FB465_2208</name>
</gene>
<protein>
    <recommendedName>
        <fullName evidence="3">AAA ATPase-like protein</fullName>
    </recommendedName>
</protein>
<accession>A0A561ENM5</accession>
<dbReference type="OrthoDB" id="3884789at2"/>
<dbReference type="SUPFAM" id="SSF48452">
    <property type="entry name" value="TPR-like"/>
    <property type="match status" value="1"/>
</dbReference>
<evidence type="ECO:0000313" key="1">
    <source>
        <dbReference type="EMBL" id="TWE17200.1"/>
    </source>
</evidence>
<proteinExistence type="predicted"/>
<dbReference type="RefSeq" id="WP_145789829.1">
    <property type="nucleotide sequence ID" value="NZ_BAAABR010000030.1"/>
</dbReference>
<evidence type="ECO:0008006" key="3">
    <source>
        <dbReference type="Google" id="ProtNLM"/>
    </source>
</evidence>
<name>A0A561ENM5_9ACTN</name>
<sequence>MTPPVDWLHGAIDDLRHGADLGSLLLDGFTPADRETLRRCAAVTRFNRALYDALLQVPGGAGLHALEQRGALTEDQQDGTLRIADHLRGPSWESWWPAGDRGTEFPEPLRAFAAELAAHYRDREPDQVEEIRQLLRCDEPEALRCFRAAFDRADRALDLARCQDLLAVLDDPHASRAASPALLELRTAARVRLQSRALWRTAHQQSAHYFSRPRAEEPLRALLTDSGAKVLQLHAPGGAGKTSLLRWFAARHCQERDTPVPCAWIDFDTADPLTAAAHPWLLLLEAATQFDRQLPGEPFATLLLEYGPLAPALARNAGPSSLDRLDGLADPASLGRRITARFTATLAEALTGLGVPAVLLLDTFEELTLRAAPDSAALPRLLEQVQCEVPELRLVFSGRYDLAEPLPESPNSPEASGAGVERLPGFARLFPDAARAKVSPFSACEADGYLLARGIHDHRLRGAVISVSGGLPFTLALFADIATTLTPQQIREAPGPKLLYAIDRVLERIDDDRVRWVLRYGVLPRRLSLRFVREVMYPHLVRGIRGESDADDPDQDARRVLRKPILQKARPGLSDEGTELESLWRELTAYAGSSSWVSVDPLHPEELIFHHNVRAPLRRLLAVHPVHRLLHRDAADHFRALAETEPAEWVRWTSEELYHRFQLGEDEGIAAWHGARKRSADRPDRLGELARDLLGPDYRPEHADRADRADATGVLPEVVRAQAQLLTAQAALDNPAGISSSQWVRVHQGLVRARGGLKRVIAPVEGGFAELVRADTSAWANALVDVLLRLGDLPAAAEEATAALRQFAGRLRPQEEAAIRVRRASSLLRLCRPDEAEEDFRTAYNALARTDSRAAAGIAGTAAEALLDSGQIRLAAGWLPEITEADDGAGTDQVRTHDRLLLSLGRPGDQLDDGWDPRDPWSALAAARSLLALHRPVAAHQALAAAEAAIVHEETSRSSETWEADRSWEVARTTVTSEVQAMLRDAGAALGEWAPLMVQEVSDQELAAHLVGAVRALVHAGGSLTDAERLLDRAGRLGGWNGFEEWTAENADWRLLWWQVHLEMQRLRLPGLDDLYEAMEFAAAQDPDLALRTLIGLAILDPPAGADFVLQDLPAVLAAFPTRESVLIRLGDLTRCARPWDLPEDQAAAILRECLKGPLDLAEWSSSDQSAALGLHLVELLRLLGRPIEAMALLRSCSERLAPHEPFVWLHWARAMRRLGSPAPVPPWVPGLLSAEYAAYPTLRAEAAIGLARARFASGQYREARELAASAWRLVGGPADAVADRLSVDCLELLVRLEDADRGGLPAPVEDPDDALSEHLIALGLALPASPVSRWPAIGLGGSGAAVGGPNREVAFQYRLPPVAARRFVRPARAVPEIRAELDLDGRSQRLELTLSARPPSFVGATRAIGTELPGWLWTDGQTELLPMGLLQEAVNRPLEWATEAGELLRTLAAPQDLRLPGDLEGEEQIDVRLDLSASELWPVPWEWIWSVRPPFGDRPPRRLYRSGDERLRERHLALLSRRVWDSSGPPDRALQPRLLARLVAEKAAEARSDRPLRVVMLRPLQKGRNPSSERNLPETAYTSSGRYSVEIGARADMHRPHDRDLLHVQGSFVEYRGAIALDLHDGLPPVLPEELAPRIPPKSLWPLLVLEALRPASSSEWTRQVLLRNAFAHKVLEQGTLPVVLAVGPFQDQSEHRRVLADALADGRRPGEAAAMVTRATVRQFGRGVVVVGLLALPALFSHLPMDCLLPLGTDLPPVGTDLPPVGTDLPPVGTDL</sequence>
<reference evidence="1 2" key="1">
    <citation type="submission" date="2019-06" db="EMBL/GenBank/DDBJ databases">
        <title>Sequencing the genomes of 1000 actinobacteria strains.</title>
        <authorList>
            <person name="Klenk H.-P."/>
        </authorList>
    </citation>
    <scope>NUCLEOTIDE SEQUENCE [LARGE SCALE GENOMIC DNA]</scope>
    <source>
        <strain evidence="1 2">DSM 41649</strain>
    </source>
</reference>
<dbReference type="Proteomes" id="UP000318416">
    <property type="component" value="Unassembled WGS sequence"/>
</dbReference>
<evidence type="ECO:0000313" key="2">
    <source>
        <dbReference type="Proteomes" id="UP000318416"/>
    </source>
</evidence>
<dbReference type="InterPro" id="IPR011990">
    <property type="entry name" value="TPR-like_helical_dom_sf"/>
</dbReference>